<feature type="transmembrane region" description="Helical" evidence="1">
    <location>
        <begin position="135"/>
        <end position="157"/>
    </location>
</feature>
<dbReference type="EMBL" id="JBHUEE010000004">
    <property type="protein sequence ID" value="MFD1717928.1"/>
    <property type="molecule type" value="Genomic_DNA"/>
</dbReference>
<feature type="transmembrane region" description="Helical" evidence="1">
    <location>
        <begin position="12"/>
        <end position="32"/>
    </location>
</feature>
<gene>
    <name evidence="2" type="ORF">ACFSE6_08785</name>
</gene>
<keyword evidence="1" id="KW-0472">Membrane</keyword>
<feature type="transmembrane region" description="Helical" evidence="1">
    <location>
        <begin position="104"/>
        <end position="123"/>
    </location>
</feature>
<comment type="caution">
    <text evidence="2">The sequence shown here is derived from an EMBL/GenBank/DDBJ whole genome shotgun (WGS) entry which is preliminary data.</text>
</comment>
<evidence type="ECO:0000313" key="3">
    <source>
        <dbReference type="Proteomes" id="UP001597277"/>
    </source>
</evidence>
<keyword evidence="3" id="KW-1185">Reference proteome</keyword>
<feature type="transmembrane region" description="Helical" evidence="1">
    <location>
        <begin position="48"/>
        <end position="66"/>
    </location>
</feature>
<proteinExistence type="predicted"/>
<name>A0ABW4L4Z7_9MICO</name>
<organism evidence="2 3">
    <name type="scientific">Georgenia deserti</name>
    <dbReference type="NCBI Taxonomy" id="2093781"/>
    <lineage>
        <taxon>Bacteria</taxon>
        <taxon>Bacillati</taxon>
        <taxon>Actinomycetota</taxon>
        <taxon>Actinomycetes</taxon>
        <taxon>Micrococcales</taxon>
        <taxon>Bogoriellaceae</taxon>
        <taxon>Georgenia</taxon>
    </lineage>
</organism>
<dbReference type="RefSeq" id="WP_388005204.1">
    <property type="nucleotide sequence ID" value="NZ_JBHUEE010000004.1"/>
</dbReference>
<evidence type="ECO:0008006" key="4">
    <source>
        <dbReference type="Google" id="ProtNLM"/>
    </source>
</evidence>
<evidence type="ECO:0000256" key="1">
    <source>
        <dbReference type="SAM" id="Phobius"/>
    </source>
</evidence>
<sequence>MSTAAARSPRAVVAADVGVTVLLAALVVGVVIDQDGFYLRGKAGELRAATYPLLAGAVPAAWAMWWRDRPFPWLADLLVTTVCAADLLGNRLNLYDTVAWFDDVMHLVNTGLLAAALVLLTRWPARALLPVLERAVAFGASAAIVWEVAEYFAFLAASPDAVTVYPDTLSDLGYGLAGSAAAAVALTLLWRGGRLRWVVPMALPRTGRTVRYSDEQHGPDALVTDRPG</sequence>
<protein>
    <recommendedName>
        <fullName evidence="4">DUF2238 domain-containing protein</fullName>
    </recommendedName>
</protein>
<feature type="transmembrane region" description="Helical" evidence="1">
    <location>
        <begin position="172"/>
        <end position="190"/>
    </location>
</feature>
<evidence type="ECO:0000313" key="2">
    <source>
        <dbReference type="EMBL" id="MFD1717928.1"/>
    </source>
</evidence>
<reference evidence="3" key="1">
    <citation type="journal article" date="2019" name="Int. J. Syst. Evol. Microbiol.">
        <title>The Global Catalogue of Microorganisms (GCM) 10K type strain sequencing project: providing services to taxonomists for standard genome sequencing and annotation.</title>
        <authorList>
            <consortium name="The Broad Institute Genomics Platform"/>
            <consortium name="The Broad Institute Genome Sequencing Center for Infectious Disease"/>
            <person name="Wu L."/>
            <person name="Ma J."/>
        </authorList>
    </citation>
    <scope>NUCLEOTIDE SEQUENCE [LARGE SCALE GENOMIC DNA]</scope>
    <source>
        <strain evidence="3">JCM 17130</strain>
    </source>
</reference>
<keyword evidence="1" id="KW-1133">Transmembrane helix</keyword>
<accession>A0ABW4L4Z7</accession>
<keyword evidence="1" id="KW-0812">Transmembrane</keyword>
<dbReference type="Proteomes" id="UP001597277">
    <property type="component" value="Unassembled WGS sequence"/>
</dbReference>